<comment type="similarity">
    <text evidence="1">Belongs to the STIG1 family.</text>
</comment>
<sequence length="159" mass="17678">MLSTYYTFKNAPIKHILWIFLLFLLIQTSQYGVLASRQMGSQDSEELLLAPTHSNFFRSTFRGRQRINPSCANDPNTCLDREKNPWGSGGSTCCFRRFCKDILRDSNHCGGCGKACGYGLVCCDGKCVDVQNDAQNCGSCFEECPGSNRCVYAMCDYGG</sequence>
<name>A0AAE0DV81_9ROSI</name>
<dbReference type="Proteomes" id="UP001281410">
    <property type="component" value="Unassembled WGS sequence"/>
</dbReference>
<dbReference type="PANTHER" id="PTHR33227">
    <property type="entry name" value="STIGMA-SPECIFIC STIG1-LIKE PROTEIN 3"/>
    <property type="match status" value="1"/>
</dbReference>
<organism evidence="3 4">
    <name type="scientific">Dipteronia sinensis</name>
    <dbReference type="NCBI Taxonomy" id="43782"/>
    <lineage>
        <taxon>Eukaryota</taxon>
        <taxon>Viridiplantae</taxon>
        <taxon>Streptophyta</taxon>
        <taxon>Embryophyta</taxon>
        <taxon>Tracheophyta</taxon>
        <taxon>Spermatophyta</taxon>
        <taxon>Magnoliopsida</taxon>
        <taxon>eudicotyledons</taxon>
        <taxon>Gunneridae</taxon>
        <taxon>Pentapetalae</taxon>
        <taxon>rosids</taxon>
        <taxon>malvids</taxon>
        <taxon>Sapindales</taxon>
        <taxon>Sapindaceae</taxon>
        <taxon>Hippocastanoideae</taxon>
        <taxon>Acereae</taxon>
        <taxon>Dipteronia</taxon>
    </lineage>
</organism>
<evidence type="ECO:0000256" key="1">
    <source>
        <dbReference type="ARBA" id="ARBA00006010"/>
    </source>
</evidence>
<evidence type="ECO:0000313" key="4">
    <source>
        <dbReference type="Proteomes" id="UP001281410"/>
    </source>
</evidence>
<evidence type="ECO:0000313" key="3">
    <source>
        <dbReference type="EMBL" id="KAK3189549.1"/>
    </source>
</evidence>
<dbReference type="Pfam" id="PF04885">
    <property type="entry name" value="Stig1"/>
    <property type="match status" value="1"/>
</dbReference>
<dbReference type="InterPro" id="IPR006969">
    <property type="entry name" value="Stig-like"/>
</dbReference>
<keyword evidence="4" id="KW-1185">Reference proteome</keyword>
<evidence type="ECO:0000256" key="2">
    <source>
        <dbReference type="ARBA" id="ARBA00022729"/>
    </source>
</evidence>
<keyword evidence="2" id="KW-0732">Signal</keyword>
<comment type="caution">
    <text evidence="3">The sequence shown here is derived from an EMBL/GenBank/DDBJ whole genome shotgun (WGS) entry which is preliminary data.</text>
</comment>
<protein>
    <submittedName>
        <fullName evidence="3">Uncharacterized protein</fullName>
    </submittedName>
</protein>
<accession>A0AAE0DV81</accession>
<gene>
    <name evidence="3" type="ORF">Dsin_029110</name>
</gene>
<dbReference type="EMBL" id="JANJYJ010000009">
    <property type="protein sequence ID" value="KAK3189549.1"/>
    <property type="molecule type" value="Genomic_DNA"/>
</dbReference>
<dbReference type="PANTHER" id="PTHR33227:SF54">
    <property type="entry name" value="PROTEIN STIG1"/>
    <property type="match status" value="1"/>
</dbReference>
<reference evidence="3" key="1">
    <citation type="journal article" date="2023" name="Plant J.">
        <title>Genome sequences and population genomics provide insights into the demographic history, inbreeding, and mutation load of two 'living fossil' tree species of Dipteronia.</title>
        <authorList>
            <person name="Feng Y."/>
            <person name="Comes H.P."/>
            <person name="Chen J."/>
            <person name="Zhu S."/>
            <person name="Lu R."/>
            <person name="Zhang X."/>
            <person name="Li P."/>
            <person name="Qiu J."/>
            <person name="Olsen K.M."/>
            <person name="Qiu Y."/>
        </authorList>
    </citation>
    <scope>NUCLEOTIDE SEQUENCE</scope>
    <source>
        <strain evidence="3">NBL</strain>
    </source>
</reference>
<dbReference type="AlphaFoldDB" id="A0AAE0DV81"/>
<proteinExistence type="inferred from homology"/>